<sequence>MTQEEKDRMMFLEGKVDALMHLCAYLVATNPISDNLAAMLRNRAHRESCRDGVSADEQAYLKGYLSVLPDIDSARSVLHQAGLMTADIPDSRN</sequence>
<dbReference type="RefSeq" id="WP_199385779.1">
    <property type="nucleotide sequence ID" value="NZ_JAEMHM010000018.1"/>
</dbReference>
<accession>A0A8J7S7C1</accession>
<organism evidence="1 2">
    <name type="scientific">Geomesophilobacter sediminis</name>
    <dbReference type="NCBI Taxonomy" id="2798584"/>
    <lineage>
        <taxon>Bacteria</taxon>
        <taxon>Pseudomonadati</taxon>
        <taxon>Thermodesulfobacteriota</taxon>
        <taxon>Desulfuromonadia</taxon>
        <taxon>Geobacterales</taxon>
        <taxon>Geobacteraceae</taxon>
        <taxon>Geomesophilobacter</taxon>
    </lineage>
</organism>
<evidence type="ECO:0000313" key="1">
    <source>
        <dbReference type="EMBL" id="MBJ6726862.1"/>
    </source>
</evidence>
<dbReference type="Proteomes" id="UP000636888">
    <property type="component" value="Unassembled WGS sequence"/>
</dbReference>
<keyword evidence="2" id="KW-1185">Reference proteome</keyword>
<dbReference type="EMBL" id="JAEMHM010000018">
    <property type="protein sequence ID" value="MBJ6726862.1"/>
    <property type="molecule type" value="Genomic_DNA"/>
</dbReference>
<name>A0A8J7S7C1_9BACT</name>
<gene>
    <name evidence="1" type="ORF">JFN93_19300</name>
</gene>
<dbReference type="AlphaFoldDB" id="A0A8J7S7C1"/>
<comment type="caution">
    <text evidence="1">The sequence shown here is derived from an EMBL/GenBank/DDBJ whole genome shotgun (WGS) entry which is preliminary data.</text>
</comment>
<evidence type="ECO:0000313" key="2">
    <source>
        <dbReference type="Proteomes" id="UP000636888"/>
    </source>
</evidence>
<proteinExistence type="predicted"/>
<reference evidence="1" key="1">
    <citation type="submission" date="2020-12" db="EMBL/GenBank/DDBJ databases">
        <title>Geomonas sp. Red875, isolated from river sediment.</title>
        <authorList>
            <person name="Xu Z."/>
            <person name="Zhang Z."/>
            <person name="Masuda Y."/>
            <person name="Itoh H."/>
            <person name="Senoo K."/>
        </authorList>
    </citation>
    <scope>NUCLEOTIDE SEQUENCE</scope>
    <source>
        <strain evidence="1">Red875</strain>
    </source>
</reference>
<protein>
    <submittedName>
        <fullName evidence="1">Uncharacterized protein</fullName>
    </submittedName>
</protein>